<evidence type="ECO:0000256" key="2">
    <source>
        <dbReference type="ARBA" id="ARBA00022448"/>
    </source>
</evidence>
<dbReference type="InterPro" id="IPR003663">
    <property type="entry name" value="Sugar/inositol_transpt"/>
</dbReference>
<dbReference type="SUPFAM" id="SSF103473">
    <property type="entry name" value="MFS general substrate transporter"/>
    <property type="match status" value="1"/>
</dbReference>
<feature type="transmembrane region" description="Helical" evidence="7">
    <location>
        <begin position="482"/>
        <end position="506"/>
    </location>
</feature>
<dbReference type="EnsemblMetazoa" id="SSS_8877s_mrna">
    <property type="protein sequence ID" value="KAF7492205.1"/>
    <property type="gene ID" value="SSS_8877"/>
</dbReference>
<evidence type="ECO:0000256" key="3">
    <source>
        <dbReference type="ARBA" id="ARBA00022692"/>
    </source>
</evidence>
<feature type="transmembrane region" description="Helical" evidence="7">
    <location>
        <begin position="174"/>
        <end position="193"/>
    </location>
</feature>
<dbReference type="NCBIfam" id="TIGR00879">
    <property type="entry name" value="SP"/>
    <property type="match status" value="1"/>
</dbReference>
<dbReference type="AlphaFoldDB" id="A0A834R8P6"/>
<feature type="transmembrane region" description="Helical" evidence="7">
    <location>
        <begin position="415"/>
        <end position="437"/>
    </location>
</feature>
<accession>A0A834R8P6</accession>
<dbReference type="GO" id="GO:0016020">
    <property type="term" value="C:membrane"/>
    <property type="evidence" value="ECO:0007669"/>
    <property type="project" value="UniProtKB-SubCell"/>
</dbReference>
<feature type="transmembrane region" description="Helical" evidence="7">
    <location>
        <begin position="262"/>
        <end position="283"/>
    </location>
</feature>
<gene>
    <name evidence="9" type="ORF">SSS_8877</name>
</gene>
<sequence length="551" mass="62524">MVDKQIGLTKPNQIEEDCDGHRILTIATTIDEKNRSKNLLKDNGHQDNLYWIDDNHNHQHYQFSSTLNLSENDFEKPKNLIERSSSLTINLIVSIGIVFLTNSFVSGFNIGVLNTIEKILVEFLQTSLPDFTRNYSTEIIWSLTVSILIIGAMLASIFAGHLANSVGRRSMLQLNIFIGLLAMMSIWLSFYLHNGSLFVFGRLIAGFHTGLASTIVPMYLMEISPKRIVSSLGTIHVLGLNSGIFVAQLLGLENFFGSRSLWPWLFIIQALILTLGLMGQNFLPESPKYLFILRNDEIKTVKSLQQLRCNHCEISEDLLSLRIQRKINQQHQTQTNFWRLIRQKEFRQSLMIICALHAGQQLIGINAIFYYSTGTFLNLGFDRSHSQYGTIGCSLINTICALLAAILLRKYRLRSMLLFSTVGTTISLAILVITMTFNTLFPWLNLIIILAIYGYVFFFAIGQGPIPFMIGSQLIDGPSLSIALGLGCFINWFSNFLVALTFPNLLLWIKQYVFVVFFVFDFCLLLFVWFLVPTTSISISDRDSKNKINQF</sequence>
<evidence type="ECO:0000313" key="11">
    <source>
        <dbReference type="Proteomes" id="UP000070412"/>
    </source>
</evidence>
<dbReference type="PANTHER" id="PTHR23503:SF8">
    <property type="entry name" value="FACILITATED GLUCOSE TRANSPORTER PROTEIN 1"/>
    <property type="match status" value="1"/>
</dbReference>
<dbReference type="InterPro" id="IPR005828">
    <property type="entry name" value="MFS_sugar_transport-like"/>
</dbReference>
<dbReference type="GO" id="GO:0015149">
    <property type="term" value="F:hexose transmembrane transporter activity"/>
    <property type="evidence" value="ECO:0007669"/>
    <property type="project" value="TreeGrafter"/>
</dbReference>
<evidence type="ECO:0000256" key="5">
    <source>
        <dbReference type="ARBA" id="ARBA00023136"/>
    </source>
</evidence>
<feature type="transmembrane region" description="Helical" evidence="7">
    <location>
        <begin position="199"/>
        <end position="220"/>
    </location>
</feature>
<comment type="similarity">
    <text evidence="6">Belongs to the major facilitator superfamily. Sugar transporter (TC 2.A.1.1) family.</text>
</comment>
<reference evidence="9" key="2">
    <citation type="submission" date="2020-01" db="EMBL/GenBank/DDBJ databases">
        <authorList>
            <person name="Korhonen P.K.K."/>
            <person name="Guangxu M.G."/>
            <person name="Wang T.W."/>
            <person name="Stroehlein A.J.S."/>
            <person name="Young N.D."/>
            <person name="Ang C.-S.A."/>
            <person name="Fernando D.W.F."/>
            <person name="Lu H.L."/>
            <person name="Taylor S.T."/>
            <person name="Ehtesham M.E.M."/>
            <person name="Najaraj S.H.N."/>
            <person name="Harsha G.H.G."/>
            <person name="Madugundu A.M."/>
            <person name="Renuse S.R."/>
            <person name="Holt D.H."/>
            <person name="Pandey A.P."/>
            <person name="Papenfuss A.P."/>
            <person name="Gasser R.B.G."/>
            <person name="Fischer K.F."/>
        </authorList>
    </citation>
    <scope>NUCLEOTIDE SEQUENCE</scope>
    <source>
        <strain evidence="9">SSS_KF_BRIS2020</strain>
    </source>
</reference>
<keyword evidence="11" id="KW-1185">Reference proteome</keyword>
<feature type="domain" description="Major facilitator superfamily (MFS) profile" evidence="8">
    <location>
        <begin position="95"/>
        <end position="536"/>
    </location>
</feature>
<dbReference type="Pfam" id="PF00083">
    <property type="entry name" value="Sugar_tr"/>
    <property type="match status" value="1"/>
</dbReference>
<reference evidence="10" key="3">
    <citation type="submission" date="2022-06" db="UniProtKB">
        <authorList>
            <consortium name="EnsemblMetazoa"/>
        </authorList>
    </citation>
    <scope>IDENTIFICATION</scope>
</reference>
<evidence type="ECO:0000313" key="10">
    <source>
        <dbReference type="EnsemblMetazoa" id="KAF7492205.1"/>
    </source>
</evidence>
<keyword evidence="9" id="KW-0762">Sugar transport</keyword>
<protein>
    <submittedName>
        <fullName evidence="9">Solute carrier family 2, facilitated glucose transporter member 3</fullName>
    </submittedName>
</protein>
<feature type="transmembrane region" description="Helical" evidence="7">
    <location>
        <begin position="139"/>
        <end position="162"/>
    </location>
</feature>
<keyword evidence="3 7" id="KW-0812">Transmembrane</keyword>
<organism evidence="9">
    <name type="scientific">Sarcoptes scabiei</name>
    <name type="common">Itch mite</name>
    <name type="synonym">Acarus scabiei</name>
    <dbReference type="NCBI Taxonomy" id="52283"/>
    <lineage>
        <taxon>Eukaryota</taxon>
        <taxon>Metazoa</taxon>
        <taxon>Ecdysozoa</taxon>
        <taxon>Arthropoda</taxon>
        <taxon>Chelicerata</taxon>
        <taxon>Arachnida</taxon>
        <taxon>Acari</taxon>
        <taxon>Acariformes</taxon>
        <taxon>Sarcoptiformes</taxon>
        <taxon>Astigmata</taxon>
        <taxon>Psoroptidia</taxon>
        <taxon>Sarcoptoidea</taxon>
        <taxon>Sarcoptidae</taxon>
        <taxon>Sarcoptinae</taxon>
        <taxon>Sarcoptes</taxon>
    </lineage>
</organism>
<feature type="transmembrane region" description="Helical" evidence="7">
    <location>
        <begin position="232"/>
        <end position="250"/>
    </location>
</feature>
<dbReference type="InterPro" id="IPR036259">
    <property type="entry name" value="MFS_trans_sf"/>
</dbReference>
<feature type="transmembrane region" description="Helical" evidence="7">
    <location>
        <begin position="389"/>
        <end position="408"/>
    </location>
</feature>
<dbReference type="InterPro" id="IPR045263">
    <property type="entry name" value="GLUT"/>
</dbReference>
<feature type="transmembrane region" description="Helical" evidence="7">
    <location>
        <begin position="349"/>
        <end position="369"/>
    </location>
</feature>
<proteinExistence type="inferred from homology"/>
<dbReference type="OrthoDB" id="4540492at2759"/>
<dbReference type="EMBL" id="WVUK01000056">
    <property type="protein sequence ID" value="KAF7492205.1"/>
    <property type="molecule type" value="Genomic_DNA"/>
</dbReference>
<dbReference type="PROSITE" id="PS50850">
    <property type="entry name" value="MFS"/>
    <property type="match status" value="1"/>
</dbReference>
<evidence type="ECO:0000256" key="6">
    <source>
        <dbReference type="RuleBase" id="RU003346"/>
    </source>
</evidence>
<feature type="transmembrane region" description="Helical" evidence="7">
    <location>
        <begin position="512"/>
        <end position="532"/>
    </location>
</feature>
<evidence type="ECO:0000256" key="4">
    <source>
        <dbReference type="ARBA" id="ARBA00022989"/>
    </source>
</evidence>
<dbReference type="Proteomes" id="UP000070412">
    <property type="component" value="Unassembled WGS sequence"/>
</dbReference>
<dbReference type="Gene3D" id="1.20.1250.20">
    <property type="entry name" value="MFS general substrate transporter like domains"/>
    <property type="match status" value="1"/>
</dbReference>
<dbReference type="PRINTS" id="PR00171">
    <property type="entry name" value="SUGRTRNSPORT"/>
</dbReference>
<feature type="transmembrane region" description="Helical" evidence="7">
    <location>
        <begin position="87"/>
        <end position="105"/>
    </location>
</feature>
<evidence type="ECO:0000256" key="7">
    <source>
        <dbReference type="SAM" id="Phobius"/>
    </source>
</evidence>
<evidence type="ECO:0000256" key="1">
    <source>
        <dbReference type="ARBA" id="ARBA00004141"/>
    </source>
</evidence>
<reference evidence="11" key="1">
    <citation type="journal article" date="2020" name="PLoS Negl. Trop. Dis.">
        <title>High-quality nuclear genome for Sarcoptes scabiei-A critical resource for a neglected parasite.</title>
        <authorList>
            <person name="Korhonen P.K."/>
            <person name="Gasser R.B."/>
            <person name="Ma G."/>
            <person name="Wang T."/>
            <person name="Stroehlein A.J."/>
            <person name="Young N.D."/>
            <person name="Ang C.S."/>
            <person name="Fernando D.D."/>
            <person name="Lu H.C."/>
            <person name="Taylor S."/>
            <person name="Reynolds S.L."/>
            <person name="Mofiz E."/>
            <person name="Najaraj S.H."/>
            <person name="Gowda H."/>
            <person name="Madugundu A."/>
            <person name="Renuse S."/>
            <person name="Holt D."/>
            <person name="Pandey A."/>
            <person name="Papenfuss A.T."/>
            <person name="Fischer K."/>
        </authorList>
    </citation>
    <scope>NUCLEOTIDE SEQUENCE [LARGE SCALE GENOMIC DNA]</scope>
</reference>
<dbReference type="InterPro" id="IPR020846">
    <property type="entry name" value="MFS_dom"/>
</dbReference>
<keyword evidence="4 7" id="KW-1133">Transmembrane helix</keyword>
<dbReference type="PANTHER" id="PTHR23503">
    <property type="entry name" value="SOLUTE CARRIER FAMILY 2"/>
    <property type="match status" value="1"/>
</dbReference>
<keyword evidence="2 6" id="KW-0813">Transport</keyword>
<evidence type="ECO:0000259" key="8">
    <source>
        <dbReference type="PROSITE" id="PS50850"/>
    </source>
</evidence>
<keyword evidence="5 7" id="KW-0472">Membrane</keyword>
<comment type="subcellular location">
    <subcellularLocation>
        <location evidence="1">Membrane</location>
        <topology evidence="1">Multi-pass membrane protein</topology>
    </subcellularLocation>
</comment>
<name>A0A834R8P6_SARSC</name>
<feature type="transmembrane region" description="Helical" evidence="7">
    <location>
        <begin position="443"/>
        <end position="461"/>
    </location>
</feature>
<evidence type="ECO:0000313" key="9">
    <source>
        <dbReference type="EMBL" id="KAF7492205.1"/>
    </source>
</evidence>